<feature type="region of interest" description="Disordered" evidence="1">
    <location>
        <begin position="90"/>
        <end position="120"/>
    </location>
</feature>
<keyword evidence="2" id="KW-0812">Transmembrane</keyword>
<gene>
    <name evidence="4" type="ORF">Q8F55_002962</name>
</gene>
<feature type="signal peptide" evidence="3">
    <location>
        <begin position="1"/>
        <end position="15"/>
    </location>
</feature>
<reference evidence="4 5" key="1">
    <citation type="submission" date="2023-08" db="EMBL/GenBank/DDBJ databases">
        <title>Annotated Genome Sequence of Vanrija albida AlHP1.</title>
        <authorList>
            <person name="Herzog R."/>
        </authorList>
    </citation>
    <scope>NUCLEOTIDE SEQUENCE [LARGE SCALE GENOMIC DNA]</scope>
    <source>
        <strain evidence="4 5">AlHP1</strain>
    </source>
</reference>
<evidence type="ECO:0000313" key="5">
    <source>
        <dbReference type="Proteomes" id="UP001565368"/>
    </source>
</evidence>
<evidence type="ECO:0000256" key="3">
    <source>
        <dbReference type="SAM" id="SignalP"/>
    </source>
</evidence>
<keyword evidence="2" id="KW-0472">Membrane</keyword>
<evidence type="ECO:0000313" key="4">
    <source>
        <dbReference type="EMBL" id="KAL1411969.1"/>
    </source>
</evidence>
<accession>A0ABR3QB62</accession>
<evidence type="ECO:0000256" key="1">
    <source>
        <dbReference type="SAM" id="MobiDB-lite"/>
    </source>
</evidence>
<dbReference type="Proteomes" id="UP001565368">
    <property type="component" value="Unassembled WGS sequence"/>
</dbReference>
<name>A0ABR3QB62_9TREE</name>
<keyword evidence="2" id="KW-1133">Transmembrane helix</keyword>
<protein>
    <recommendedName>
        <fullName evidence="6">Mid2 domain-containing protein</fullName>
    </recommendedName>
</protein>
<sequence length="163" mass="17671">MFLLPLLVVAAQAAAAPARRAYTDLKPLPSTTAEPEPTHSDAHALSDKNIETYTIIACSVAGGLLIVLAIALCFVYRYYHPQHLRARAPYASHQPRESDADKASVKSGVTEPLSAPVAHDNTDYSAYHTDYAGYYAHVDGPGHDSVTPPPKVRRVLGIEPWKP</sequence>
<evidence type="ECO:0000256" key="2">
    <source>
        <dbReference type="SAM" id="Phobius"/>
    </source>
</evidence>
<feature type="chain" id="PRO_5046853905" description="Mid2 domain-containing protein" evidence="3">
    <location>
        <begin position="16"/>
        <end position="163"/>
    </location>
</feature>
<dbReference type="EMBL" id="JBBXJM010000002">
    <property type="protein sequence ID" value="KAL1411969.1"/>
    <property type="molecule type" value="Genomic_DNA"/>
</dbReference>
<comment type="caution">
    <text evidence="4">The sequence shown here is derived from an EMBL/GenBank/DDBJ whole genome shotgun (WGS) entry which is preliminary data.</text>
</comment>
<evidence type="ECO:0008006" key="6">
    <source>
        <dbReference type="Google" id="ProtNLM"/>
    </source>
</evidence>
<feature type="transmembrane region" description="Helical" evidence="2">
    <location>
        <begin position="53"/>
        <end position="79"/>
    </location>
</feature>
<organism evidence="4 5">
    <name type="scientific">Vanrija albida</name>
    <dbReference type="NCBI Taxonomy" id="181172"/>
    <lineage>
        <taxon>Eukaryota</taxon>
        <taxon>Fungi</taxon>
        <taxon>Dikarya</taxon>
        <taxon>Basidiomycota</taxon>
        <taxon>Agaricomycotina</taxon>
        <taxon>Tremellomycetes</taxon>
        <taxon>Trichosporonales</taxon>
        <taxon>Trichosporonaceae</taxon>
        <taxon>Vanrija</taxon>
    </lineage>
</organism>
<keyword evidence="5" id="KW-1185">Reference proteome</keyword>
<feature type="compositionally biased region" description="Basic and acidic residues" evidence="1">
    <location>
        <begin position="94"/>
        <end position="104"/>
    </location>
</feature>
<proteinExistence type="predicted"/>
<keyword evidence="3" id="KW-0732">Signal</keyword>
<dbReference type="RefSeq" id="XP_069211913.1">
    <property type="nucleotide sequence ID" value="XM_069351527.1"/>
</dbReference>
<dbReference type="GeneID" id="95984005"/>